<dbReference type="OMA" id="ETRVMEH"/>
<evidence type="ECO:0000256" key="7">
    <source>
        <dbReference type="ARBA" id="ARBA00023180"/>
    </source>
</evidence>
<dbReference type="GO" id="GO:0016020">
    <property type="term" value="C:membrane"/>
    <property type="evidence" value="ECO:0007669"/>
    <property type="project" value="UniProtKB-SubCell"/>
</dbReference>
<keyword evidence="2 8" id="KW-0812">Transmembrane</keyword>
<evidence type="ECO:0000256" key="4">
    <source>
        <dbReference type="ARBA" id="ARBA00022989"/>
    </source>
</evidence>
<keyword evidence="3 9" id="KW-0732">Signal</keyword>
<evidence type="ECO:0000256" key="6">
    <source>
        <dbReference type="ARBA" id="ARBA00023170"/>
    </source>
</evidence>
<evidence type="ECO:0000256" key="5">
    <source>
        <dbReference type="ARBA" id="ARBA00023136"/>
    </source>
</evidence>
<accession>W5MI50</accession>
<dbReference type="PROSITE" id="PS00458">
    <property type="entry name" value="ANF_RECEPTORS"/>
    <property type="match status" value="1"/>
</dbReference>
<dbReference type="InterPro" id="IPR028082">
    <property type="entry name" value="Peripla_BP_I"/>
</dbReference>
<dbReference type="Proteomes" id="UP000018468">
    <property type="component" value="Linkage group LG2"/>
</dbReference>
<dbReference type="GO" id="GO:0007165">
    <property type="term" value="P:signal transduction"/>
    <property type="evidence" value="ECO:0000318"/>
    <property type="project" value="GO_Central"/>
</dbReference>
<dbReference type="InParanoid" id="W5MI50"/>
<dbReference type="EMBL" id="AHAT01014623">
    <property type="status" value="NOT_ANNOTATED_CDS"/>
    <property type="molecule type" value="Genomic_DNA"/>
</dbReference>
<keyword evidence="6" id="KW-0675">Receptor</keyword>
<dbReference type="InterPro" id="IPR001828">
    <property type="entry name" value="ANF_lig-bd_rcpt"/>
</dbReference>
<dbReference type="GO" id="GO:0016941">
    <property type="term" value="F:natriuretic peptide receptor activity"/>
    <property type="evidence" value="ECO:0000318"/>
    <property type="project" value="GO_Central"/>
</dbReference>
<protein>
    <submittedName>
        <fullName evidence="11">Natriuretic peptide receptor 3</fullName>
    </submittedName>
</protein>
<proteinExistence type="predicted"/>
<evidence type="ECO:0000256" key="3">
    <source>
        <dbReference type="ARBA" id="ARBA00022729"/>
    </source>
</evidence>
<dbReference type="STRING" id="7918.ENSLOCP00000008059"/>
<feature type="transmembrane region" description="Helical" evidence="8">
    <location>
        <begin position="465"/>
        <end position="490"/>
    </location>
</feature>
<evidence type="ECO:0000313" key="12">
    <source>
        <dbReference type="Proteomes" id="UP000018468"/>
    </source>
</evidence>
<feature type="domain" description="Receptor ligand binding region" evidence="10">
    <location>
        <begin position="68"/>
        <end position="414"/>
    </location>
</feature>
<evidence type="ECO:0000313" key="11">
    <source>
        <dbReference type="Ensembl" id="ENSLOCP00000008059.1"/>
    </source>
</evidence>
<dbReference type="GeneTree" id="ENSGT00440000033872"/>
<keyword evidence="7" id="KW-0325">Glycoprotein</keyword>
<keyword evidence="4 8" id="KW-1133">Transmembrane helix</keyword>
<dbReference type="GeneID" id="102691858"/>
<dbReference type="PANTHER" id="PTHR44755:SF11">
    <property type="entry name" value="ATRIAL NATRIURETIC PEPTIDE RECEPTOR 3 ISOFORM X1"/>
    <property type="match status" value="1"/>
</dbReference>
<dbReference type="Pfam" id="PF01094">
    <property type="entry name" value="ANF_receptor"/>
    <property type="match status" value="1"/>
</dbReference>
<comment type="subcellular location">
    <subcellularLocation>
        <location evidence="1">Membrane</location>
        <topology evidence="1">Single-pass type I membrane protein</topology>
    </subcellularLocation>
</comment>
<name>W5MI50_LEPOC</name>
<dbReference type="OrthoDB" id="10065302at2759"/>
<dbReference type="InterPro" id="IPR001170">
    <property type="entry name" value="ANPR/GUC"/>
</dbReference>
<feature type="chain" id="PRO_5004866118" evidence="9">
    <location>
        <begin position="43"/>
        <end position="527"/>
    </location>
</feature>
<dbReference type="GO" id="GO:0017046">
    <property type="term" value="F:peptide hormone binding"/>
    <property type="evidence" value="ECO:0000318"/>
    <property type="project" value="GO_Central"/>
</dbReference>
<dbReference type="AlphaFoldDB" id="W5MI50"/>
<evidence type="ECO:0000256" key="9">
    <source>
        <dbReference type="SAM" id="SignalP"/>
    </source>
</evidence>
<evidence type="ECO:0000259" key="10">
    <source>
        <dbReference type="Pfam" id="PF01094"/>
    </source>
</evidence>
<dbReference type="Gene3D" id="3.40.50.2300">
    <property type="match status" value="2"/>
</dbReference>
<feature type="signal peptide" evidence="9">
    <location>
        <begin position="1"/>
        <end position="42"/>
    </location>
</feature>
<keyword evidence="12" id="KW-1185">Reference proteome</keyword>
<dbReference type="PRINTS" id="PR00255">
    <property type="entry name" value="NATPEPTIDER"/>
</dbReference>
<sequence>MVEFLNYINIGNVIPVKGANMPCLLSCCLYLWLILIPVKTSAQNEDSVIEVLVTLPKDSAYMFAIPRVKPAIEYALQRISTDERLLPGLIFKVHYEDSNCGNEALFSLVDRSLKKKPDLILGPVCEYAAAQVIRMASHWNIPVISAGALATGFSDKLKEYTHLTRVSPSYLKMAKTFSAMFNYFSWKNAVLIYDDDKEERNCYFTMEGVHEVLNSESEVHHLLPVSFNSKGGVDVDEIIRSIYANEVVIMCAGSDVIREIMLAAHRRKMTNGNYIFFNIDLFNSSFYGNGSWQRGDKYDAEAKQAYAALKTVTLLRSIKPEFENFSVEVKKSLQKVGLDEEGENINMFVEGFHDALLLYALALHEVMKNGYTRKDGAKIVQQMWNRTFEGIAGQVSMDANGDRNGDFSVMSITDTKAGTHEVIANYYGINGSFEILPNMKFELFPAAGRPRNPEPPEHPDKSCGLGVSAVTGIIVGALLGTALLMAFYFFRKNYRITIERRTRREECDIGKHRQLREDSLRSNFSAA</sequence>
<keyword evidence="5 8" id="KW-0472">Membrane</keyword>
<dbReference type="FunCoup" id="W5MI50">
    <property type="interactions" value="504"/>
</dbReference>
<dbReference type="Ensembl" id="ENSLOCT00000008069.1">
    <property type="protein sequence ID" value="ENSLOCP00000008059.1"/>
    <property type="gene ID" value="ENSLOCG00000006676.1"/>
</dbReference>
<dbReference type="RefSeq" id="XP_015220857.1">
    <property type="nucleotide sequence ID" value="XM_015365371.2"/>
</dbReference>
<organism evidence="11 12">
    <name type="scientific">Lepisosteus oculatus</name>
    <name type="common">Spotted gar</name>
    <dbReference type="NCBI Taxonomy" id="7918"/>
    <lineage>
        <taxon>Eukaryota</taxon>
        <taxon>Metazoa</taxon>
        <taxon>Chordata</taxon>
        <taxon>Craniata</taxon>
        <taxon>Vertebrata</taxon>
        <taxon>Euteleostomi</taxon>
        <taxon>Actinopterygii</taxon>
        <taxon>Neopterygii</taxon>
        <taxon>Holostei</taxon>
        <taxon>Semionotiformes</taxon>
        <taxon>Lepisosteidae</taxon>
        <taxon>Lepisosteus</taxon>
    </lineage>
</organism>
<reference evidence="11" key="3">
    <citation type="submission" date="2025-09" db="UniProtKB">
        <authorList>
            <consortium name="Ensembl"/>
        </authorList>
    </citation>
    <scope>IDENTIFICATION</scope>
</reference>
<dbReference type="PANTHER" id="PTHR44755">
    <property type="entry name" value="NATRIURETIC PEPTIDE RECEPTOR 3-RELATED"/>
    <property type="match status" value="1"/>
</dbReference>
<dbReference type="Bgee" id="ENSLOCG00000006676">
    <property type="expression patterns" value="Expressed in heart and 12 other cell types or tissues"/>
</dbReference>
<dbReference type="HOGENOM" id="CLU_013995_1_0_1"/>
<dbReference type="eggNOG" id="KOG1023">
    <property type="taxonomic scope" value="Eukaryota"/>
</dbReference>
<dbReference type="InterPro" id="IPR052612">
    <property type="entry name" value="ANP_Clearance_Receptor"/>
</dbReference>
<evidence type="ECO:0000256" key="1">
    <source>
        <dbReference type="ARBA" id="ARBA00004479"/>
    </source>
</evidence>
<reference evidence="11" key="2">
    <citation type="submission" date="2025-08" db="UniProtKB">
        <authorList>
            <consortium name="Ensembl"/>
        </authorList>
    </citation>
    <scope>IDENTIFICATION</scope>
</reference>
<evidence type="ECO:0000256" key="2">
    <source>
        <dbReference type="ARBA" id="ARBA00022692"/>
    </source>
</evidence>
<dbReference type="FunFam" id="3.40.50.2300:FF:000147">
    <property type="entry name" value="Atrial natriuretic peptide receptor 3"/>
    <property type="match status" value="1"/>
</dbReference>
<reference evidence="12" key="1">
    <citation type="submission" date="2011-12" db="EMBL/GenBank/DDBJ databases">
        <title>The Draft Genome of Lepisosteus oculatus.</title>
        <authorList>
            <consortium name="The Broad Institute Genome Assembly &amp; Analysis Group"/>
            <consortium name="Computational R&amp;D Group"/>
            <consortium name="and Sequencing Platform"/>
            <person name="Di Palma F."/>
            <person name="Alfoldi J."/>
            <person name="Johnson J."/>
            <person name="Berlin A."/>
            <person name="Gnerre S."/>
            <person name="Jaffe D."/>
            <person name="MacCallum I."/>
            <person name="Young S."/>
            <person name="Walker B.J."/>
            <person name="Lander E.S."/>
            <person name="Lindblad-Toh K."/>
        </authorList>
    </citation>
    <scope>NUCLEOTIDE SEQUENCE [LARGE SCALE GENOMIC DNA]</scope>
</reference>
<evidence type="ECO:0000256" key="8">
    <source>
        <dbReference type="SAM" id="Phobius"/>
    </source>
</evidence>
<dbReference type="CTD" id="4883"/>
<dbReference type="SUPFAM" id="SSF53822">
    <property type="entry name" value="Periplasmic binding protein-like I"/>
    <property type="match status" value="1"/>
</dbReference>